<comment type="caution">
    <text evidence="2">The sequence shown here is derived from an EMBL/GenBank/DDBJ whole genome shotgun (WGS) entry which is preliminary data.</text>
</comment>
<evidence type="ECO:0000313" key="3">
    <source>
        <dbReference type="Proteomes" id="UP000821837"/>
    </source>
</evidence>
<accession>A0A9D4TBH4</accession>
<dbReference type="Proteomes" id="UP000821837">
    <property type="component" value="Chromosome 1"/>
</dbReference>
<dbReference type="GO" id="GO:0071897">
    <property type="term" value="P:DNA biosynthetic process"/>
    <property type="evidence" value="ECO:0007669"/>
    <property type="project" value="UniProtKB-ARBA"/>
</dbReference>
<dbReference type="EMBL" id="JABSTV010001245">
    <property type="protein sequence ID" value="KAH7984370.1"/>
    <property type="molecule type" value="Genomic_DNA"/>
</dbReference>
<proteinExistence type="predicted"/>
<dbReference type="AlphaFoldDB" id="A0A9D4TBH4"/>
<gene>
    <name evidence="2" type="ORF">HPB52_019990</name>
</gene>
<evidence type="ECO:0000313" key="2">
    <source>
        <dbReference type="EMBL" id="KAH7984370.1"/>
    </source>
</evidence>
<reference evidence="2" key="2">
    <citation type="submission" date="2021-09" db="EMBL/GenBank/DDBJ databases">
        <authorList>
            <person name="Jia N."/>
            <person name="Wang J."/>
            <person name="Shi W."/>
            <person name="Du L."/>
            <person name="Sun Y."/>
            <person name="Zhan W."/>
            <person name="Jiang J."/>
            <person name="Wang Q."/>
            <person name="Zhang B."/>
            <person name="Ji P."/>
            <person name="Sakyi L.B."/>
            <person name="Cui X."/>
            <person name="Yuan T."/>
            <person name="Jiang B."/>
            <person name="Yang W."/>
            <person name="Lam T.T.-Y."/>
            <person name="Chang Q."/>
            <person name="Ding S."/>
            <person name="Wang X."/>
            <person name="Zhu J."/>
            <person name="Ruan X."/>
            <person name="Zhao L."/>
            <person name="Wei J."/>
            <person name="Que T."/>
            <person name="Du C."/>
            <person name="Cheng J."/>
            <person name="Dai P."/>
            <person name="Han X."/>
            <person name="Huang E."/>
            <person name="Gao Y."/>
            <person name="Liu J."/>
            <person name="Shao H."/>
            <person name="Ye R."/>
            <person name="Li L."/>
            <person name="Wei W."/>
            <person name="Wang X."/>
            <person name="Wang C."/>
            <person name="Huo Q."/>
            <person name="Li W."/>
            <person name="Guo W."/>
            <person name="Chen H."/>
            <person name="Chen S."/>
            <person name="Zhou L."/>
            <person name="Zhou L."/>
            <person name="Ni X."/>
            <person name="Tian J."/>
            <person name="Zhou Y."/>
            <person name="Sheng Y."/>
            <person name="Liu T."/>
            <person name="Pan Y."/>
            <person name="Xia L."/>
            <person name="Li J."/>
            <person name="Zhao F."/>
            <person name="Cao W."/>
        </authorList>
    </citation>
    <scope>NUCLEOTIDE SEQUENCE</scope>
    <source>
        <strain evidence="2">Rsan-2018</strain>
        <tissue evidence="2">Larvae</tissue>
    </source>
</reference>
<dbReference type="VEuPathDB" id="VectorBase:RSAN_045202"/>
<sequence>MISNLIDKAIEALTNHFNDNYWIEGKIPDEWKAAKIITIPKPGKKPSLQALRPVSLTSCMGKLFERVIHTRLQNIIEDNGLFPATMLGFRSGLSTQDAFLLLQEEVLSSIPKGGEHLILALDLKGAFDKISHKAILSELNNIGCGENTFNYIKAFLTARRATISVAQVASEPFEMPNRSTLKEPSSLPCSSISP</sequence>
<feature type="domain" description="Reverse transcriptase" evidence="1">
    <location>
        <begin position="20"/>
        <end position="194"/>
    </location>
</feature>
<dbReference type="PANTHER" id="PTHR19446">
    <property type="entry name" value="REVERSE TRANSCRIPTASES"/>
    <property type="match status" value="1"/>
</dbReference>
<name>A0A9D4TBH4_RHISA</name>
<reference evidence="2" key="1">
    <citation type="journal article" date="2020" name="Cell">
        <title>Large-Scale Comparative Analyses of Tick Genomes Elucidate Their Genetic Diversity and Vector Capacities.</title>
        <authorList>
            <consortium name="Tick Genome and Microbiome Consortium (TIGMIC)"/>
            <person name="Jia N."/>
            <person name="Wang J."/>
            <person name="Shi W."/>
            <person name="Du L."/>
            <person name="Sun Y."/>
            <person name="Zhan W."/>
            <person name="Jiang J.F."/>
            <person name="Wang Q."/>
            <person name="Zhang B."/>
            <person name="Ji P."/>
            <person name="Bell-Sakyi L."/>
            <person name="Cui X.M."/>
            <person name="Yuan T.T."/>
            <person name="Jiang B.G."/>
            <person name="Yang W.F."/>
            <person name="Lam T.T."/>
            <person name="Chang Q.C."/>
            <person name="Ding S.J."/>
            <person name="Wang X.J."/>
            <person name="Zhu J.G."/>
            <person name="Ruan X.D."/>
            <person name="Zhao L."/>
            <person name="Wei J.T."/>
            <person name="Ye R.Z."/>
            <person name="Que T.C."/>
            <person name="Du C.H."/>
            <person name="Zhou Y.H."/>
            <person name="Cheng J.X."/>
            <person name="Dai P.F."/>
            <person name="Guo W.B."/>
            <person name="Han X.H."/>
            <person name="Huang E.J."/>
            <person name="Li L.F."/>
            <person name="Wei W."/>
            <person name="Gao Y.C."/>
            <person name="Liu J.Z."/>
            <person name="Shao H.Z."/>
            <person name="Wang X."/>
            <person name="Wang C.C."/>
            <person name="Yang T.C."/>
            <person name="Huo Q.B."/>
            <person name="Li W."/>
            <person name="Chen H.Y."/>
            <person name="Chen S.E."/>
            <person name="Zhou L.G."/>
            <person name="Ni X.B."/>
            <person name="Tian J.H."/>
            <person name="Sheng Y."/>
            <person name="Liu T."/>
            <person name="Pan Y.S."/>
            <person name="Xia L.Y."/>
            <person name="Li J."/>
            <person name="Zhao F."/>
            <person name="Cao W.C."/>
        </authorList>
    </citation>
    <scope>NUCLEOTIDE SEQUENCE</scope>
    <source>
        <strain evidence="2">Rsan-2018</strain>
    </source>
</reference>
<dbReference type="PROSITE" id="PS50878">
    <property type="entry name" value="RT_POL"/>
    <property type="match status" value="1"/>
</dbReference>
<dbReference type="InterPro" id="IPR043502">
    <property type="entry name" value="DNA/RNA_pol_sf"/>
</dbReference>
<evidence type="ECO:0000259" key="1">
    <source>
        <dbReference type="PROSITE" id="PS50878"/>
    </source>
</evidence>
<dbReference type="InterPro" id="IPR000477">
    <property type="entry name" value="RT_dom"/>
</dbReference>
<protein>
    <recommendedName>
        <fullName evidence="1">Reverse transcriptase domain-containing protein</fullName>
    </recommendedName>
</protein>
<dbReference type="SUPFAM" id="SSF56672">
    <property type="entry name" value="DNA/RNA polymerases"/>
    <property type="match status" value="1"/>
</dbReference>
<organism evidence="2 3">
    <name type="scientific">Rhipicephalus sanguineus</name>
    <name type="common">Brown dog tick</name>
    <name type="synonym">Ixodes sanguineus</name>
    <dbReference type="NCBI Taxonomy" id="34632"/>
    <lineage>
        <taxon>Eukaryota</taxon>
        <taxon>Metazoa</taxon>
        <taxon>Ecdysozoa</taxon>
        <taxon>Arthropoda</taxon>
        <taxon>Chelicerata</taxon>
        <taxon>Arachnida</taxon>
        <taxon>Acari</taxon>
        <taxon>Parasitiformes</taxon>
        <taxon>Ixodida</taxon>
        <taxon>Ixodoidea</taxon>
        <taxon>Ixodidae</taxon>
        <taxon>Rhipicephalinae</taxon>
        <taxon>Rhipicephalus</taxon>
        <taxon>Rhipicephalus</taxon>
    </lineage>
</organism>
<keyword evidence="3" id="KW-1185">Reference proteome</keyword>
<dbReference type="Pfam" id="PF00078">
    <property type="entry name" value="RVT_1"/>
    <property type="match status" value="1"/>
</dbReference>